<dbReference type="PANTHER" id="PTHR23534:SF1">
    <property type="entry name" value="MAJOR FACILITATOR SUPERFAMILY PROTEIN"/>
    <property type="match status" value="1"/>
</dbReference>
<sequence length="165" mass="17396">MTMTPVHLKSHGHETVSAYVISLHIVGMYAFSPLIGKFSDSRGRHNTIMIGALLLMGSTVMSALAGDSPALLFPSLWLLGIGWSFGLIGGSSLLVDSVATESRVRVQGTADLLMSFFGGMAGFSSGFIRKAIGFHWLSNLGTVFAAVLLVSVIVRVGRVSVPKSA</sequence>
<feature type="domain" description="Major facilitator superfamily (MFS) profile" evidence="2">
    <location>
        <begin position="1"/>
        <end position="165"/>
    </location>
</feature>
<feature type="transmembrane region" description="Helical" evidence="1">
    <location>
        <begin position="16"/>
        <end position="35"/>
    </location>
</feature>
<dbReference type="InterPro" id="IPR020846">
    <property type="entry name" value="MFS_dom"/>
</dbReference>
<keyword evidence="1" id="KW-1133">Transmembrane helix</keyword>
<gene>
    <name evidence="3" type="ORF">UFOPK2872_00143</name>
</gene>
<feature type="transmembrane region" description="Helical" evidence="1">
    <location>
        <begin position="77"/>
        <end position="98"/>
    </location>
</feature>
<dbReference type="SUPFAM" id="SSF103473">
    <property type="entry name" value="MFS general substrate transporter"/>
    <property type="match status" value="1"/>
</dbReference>
<dbReference type="GO" id="GO:0022857">
    <property type="term" value="F:transmembrane transporter activity"/>
    <property type="evidence" value="ECO:0007669"/>
    <property type="project" value="InterPro"/>
</dbReference>
<dbReference type="Pfam" id="PF07690">
    <property type="entry name" value="MFS_1"/>
    <property type="match status" value="1"/>
</dbReference>
<dbReference type="Gene3D" id="1.20.1250.20">
    <property type="entry name" value="MFS general substrate transporter like domains"/>
    <property type="match status" value="1"/>
</dbReference>
<proteinExistence type="predicted"/>
<evidence type="ECO:0000313" key="3">
    <source>
        <dbReference type="EMBL" id="CAB4754459.1"/>
    </source>
</evidence>
<reference evidence="3" key="1">
    <citation type="submission" date="2020-05" db="EMBL/GenBank/DDBJ databases">
        <authorList>
            <person name="Chiriac C."/>
            <person name="Salcher M."/>
            <person name="Ghai R."/>
            <person name="Kavagutti S V."/>
        </authorList>
    </citation>
    <scope>NUCLEOTIDE SEQUENCE</scope>
</reference>
<feature type="transmembrane region" description="Helical" evidence="1">
    <location>
        <begin position="134"/>
        <end position="154"/>
    </location>
</feature>
<keyword evidence="1" id="KW-0472">Membrane</keyword>
<keyword evidence="1" id="KW-0812">Transmembrane</keyword>
<dbReference type="EMBL" id="CAEZZM010000007">
    <property type="protein sequence ID" value="CAB4754459.1"/>
    <property type="molecule type" value="Genomic_DNA"/>
</dbReference>
<dbReference type="PANTHER" id="PTHR23534">
    <property type="entry name" value="MFS PERMEASE"/>
    <property type="match status" value="1"/>
</dbReference>
<dbReference type="PROSITE" id="PS50850">
    <property type="entry name" value="MFS"/>
    <property type="match status" value="1"/>
</dbReference>
<dbReference type="InterPro" id="IPR036259">
    <property type="entry name" value="MFS_trans_sf"/>
</dbReference>
<evidence type="ECO:0000259" key="2">
    <source>
        <dbReference type="PROSITE" id="PS50850"/>
    </source>
</evidence>
<feature type="transmembrane region" description="Helical" evidence="1">
    <location>
        <begin position="110"/>
        <end position="128"/>
    </location>
</feature>
<organism evidence="3">
    <name type="scientific">freshwater metagenome</name>
    <dbReference type="NCBI Taxonomy" id="449393"/>
    <lineage>
        <taxon>unclassified sequences</taxon>
        <taxon>metagenomes</taxon>
        <taxon>ecological metagenomes</taxon>
    </lineage>
</organism>
<feature type="transmembrane region" description="Helical" evidence="1">
    <location>
        <begin position="47"/>
        <end position="65"/>
    </location>
</feature>
<evidence type="ECO:0000256" key="1">
    <source>
        <dbReference type="SAM" id="Phobius"/>
    </source>
</evidence>
<name>A0A6J6U7X2_9ZZZZ</name>
<accession>A0A6J6U7X2</accession>
<protein>
    <submittedName>
        <fullName evidence="3">Unannotated protein</fullName>
    </submittedName>
</protein>
<dbReference type="InterPro" id="IPR011701">
    <property type="entry name" value="MFS"/>
</dbReference>
<dbReference type="AlphaFoldDB" id="A0A6J6U7X2"/>